<dbReference type="Gene3D" id="1.50.10.10">
    <property type="match status" value="1"/>
</dbReference>
<evidence type="ECO:0000256" key="6">
    <source>
        <dbReference type="ARBA" id="ARBA00023295"/>
    </source>
</evidence>
<sequence length="515" mass="59612">MFLWIVGVLSLYVSLPFVKFFRSDAVSWHDRYVPRGNFTEWVHAQNSIALERLLDNFIDENGAILASPSRNEPDYYYQWVRDSAIVVNTLVKQLPAIEQNLQYDQLVHRRILQFLNNSFVLQRLDNLSGKGVPTSIRGLGEPKFNVDNTQFNENWGRPQNDGPPLRIITILNYLQHLNNTGKQIDHIITHNAKEGFLPFKVTKDIFDNILFWDLQFIVDEWKSENFDLWEEVRGHHFFTSVMQLYAIERTLPIAKQNHLLRKKFVESLVDTRHKIREFILDSRTGFISKSANHIISCPEIYGKRSGLDIATILASIYTHDGSNTSEHLDLFHVDNRYILNTLYGLTESMSDLYPINKENERHSKKHNLAAVALGRYPEDVYDGVGISEGNPWYLATAAAAEHMYKLARKFIEDEKSIPISPNDEFWKFIIETNSKDKFDVKYHSHAFNETIKSFVALGDSFLDKIRLHVADDGSMSEQINKYTGYNQGASDLTWSYGSYLNAYQAREEILAYLSH</sequence>
<dbReference type="VEuPathDB" id="FungiDB:B1J91_G02717g"/>
<reference evidence="11 12" key="1">
    <citation type="submission" date="2015-10" db="EMBL/GenBank/DDBJ databases">
        <title>Draft genomes sequences of Candida glabrata isolates 1A, 1B, 2A, 2B, 3A and 3B.</title>
        <authorList>
            <person name="Haavelsrud O.E."/>
            <person name="Gaustad P."/>
        </authorList>
    </citation>
    <scope>NUCLEOTIDE SEQUENCE [LARGE SCALE GENOMIC DNA]</scope>
    <source>
        <strain evidence="11">910700640</strain>
    </source>
</reference>
<keyword evidence="6" id="KW-0326">Glycosidase</keyword>
<dbReference type="PRINTS" id="PR00736">
    <property type="entry name" value="GLHYDRLASE15"/>
</dbReference>
<evidence type="ECO:0000313" key="12">
    <source>
        <dbReference type="Proteomes" id="UP000054886"/>
    </source>
</evidence>
<dbReference type="VEuPathDB" id="FungiDB:GVI51_G02585"/>
<evidence type="ECO:0000256" key="7">
    <source>
        <dbReference type="ARBA" id="ARBA00023326"/>
    </source>
</evidence>
<dbReference type="PANTHER" id="PTHR31616">
    <property type="entry name" value="TREHALASE"/>
    <property type="match status" value="1"/>
</dbReference>
<dbReference type="InterPro" id="IPR000165">
    <property type="entry name" value="Glucoamylase"/>
</dbReference>
<evidence type="ECO:0000256" key="9">
    <source>
        <dbReference type="ARBA" id="ARBA00033473"/>
    </source>
</evidence>
<dbReference type="Proteomes" id="UP000054886">
    <property type="component" value="Unassembled WGS sequence"/>
</dbReference>
<dbReference type="GO" id="GO:0005980">
    <property type="term" value="P:glycogen catabolic process"/>
    <property type="evidence" value="ECO:0007669"/>
    <property type="project" value="EnsemblFungi"/>
</dbReference>
<dbReference type="SUPFAM" id="SSF48208">
    <property type="entry name" value="Six-hairpin glycosidases"/>
    <property type="match status" value="1"/>
</dbReference>
<keyword evidence="7" id="KW-0624">Polysaccharide degradation</keyword>
<dbReference type="InterPro" id="IPR008928">
    <property type="entry name" value="6-hairpin_glycosidase_sf"/>
</dbReference>
<keyword evidence="5" id="KW-0119">Carbohydrate metabolism</keyword>
<dbReference type="VEuPathDB" id="FungiDB:CAGL0G02717g"/>
<accession>A0A0W0EBY8</accession>
<dbReference type="AlphaFoldDB" id="A0A0W0EBY8"/>
<evidence type="ECO:0000259" key="10">
    <source>
        <dbReference type="Pfam" id="PF00723"/>
    </source>
</evidence>
<keyword evidence="4" id="KW-0378">Hydrolase</keyword>
<gene>
    <name evidence="11" type="ORF">AO440_001597</name>
</gene>
<comment type="similarity">
    <text evidence="2">Belongs to the glycosyl hydrolase 15 family.</text>
</comment>
<dbReference type="Pfam" id="PF00723">
    <property type="entry name" value="Glyco_hydro_15"/>
    <property type="match status" value="1"/>
</dbReference>
<proteinExistence type="inferred from homology"/>
<evidence type="ECO:0000256" key="4">
    <source>
        <dbReference type="ARBA" id="ARBA00022801"/>
    </source>
</evidence>
<comment type="caution">
    <text evidence="11">The sequence shown here is derived from an EMBL/GenBank/DDBJ whole genome shotgun (WGS) entry which is preliminary data.</text>
</comment>
<evidence type="ECO:0000256" key="8">
    <source>
        <dbReference type="ARBA" id="ARBA00033442"/>
    </source>
</evidence>
<evidence type="ECO:0000256" key="1">
    <source>
        <dbReference type="ARBA" id="ARBA00001863"/>
    </source>
</evidence>
<organism evidence="11 12">
    <name type="scientific">Candida glabrata</name>
    <name type="common">Yeast</name>
    <name type="synonym">Torulopsis glabrata</name>
    <dbReference type="NCBI Taxonomy" id="5478"/>
    <lineage>
        <taxon>Eukaryota</taxon>
        <taxon>Fungi</taxon>
        <taxon>Dikarya</taxon>
        <taxon>Ascomycota</taxon>
        <taxon>Saccharomycotina</taxon>
        <taxon>Saccharomycetes</taxon>
        <taxon>Saccharomycetales</taxon>
        <taxon>Saccharomycetaceae</taxon>
        <taxon>Nakaseomyces</taxon>
    </lineage>
</organism>
<protein>
    <recommendedName>
        <fullName evidence="3">glucan 1,4-alpha-glucosidase</fullName>
        <ecNumber evidence="3">3.2.1.3</ecNumber>
    </recommendedName>
    <alternativeName>
        <fullName evidence="9">1,4-alpha-D-glucan glucohydrolase</fullName>
    </alternativeName>
    <alternativeName>
        <fullName evidence="8">Glucan 1,4-alpha-glucosidase</fullName>
    </alternativeName>
</protein>
<dbReference type="InterPro" id="IPR012341">
    <property type="entry name" value="6hp_glycosidase-like_sf"/>
</dbReference>
<evidence type="ECO:0000256" key="3">
    <source>
        <dbReference type="ARBA" id="ARBA00012593"/>
    </source>
</evidence>
<evidence type="ECO:0000256" key="5">
    <source>
        <dbReference type="ARBA" id="ARBA00023277"/>
    </source>
</evidence>
<dbReference type="GO" id="GO:0004339">
    <property type="term" value="F:glucan 1,4-alpha-glucosidase activity"/>
    <property type="evidence" value="ECO:0007669"/>
    <property type="project" value="UniProtKB-EC"/>
</dbReference>
<name>A0A0W0EBY8_CANGB</name>
<dbReference type="EC" id="3.2.1.3" evidence="3"/>
<dbReference type="EMBL" id="LLZZ01000107">
    <property type="protein sequence ID" value="KTB07635.1"/>
    <property type="molecule type" value="Genomic_DNA"/>
</dbReference>
<dbReference type="GO" id="GO:0000324">
    <property type="term" value="C:fungal-type vacuole"/>
    <property type="evidence" value="ECO:0007669"/>
    <property type="project" value="EnsemblFungi"/>
</dbReference>
<evidence type="ECO:0000313" key="11">
    <source>
        <dbReference type="EMBL" id="KTB07635.1"/>
    </source>
</evidence>
<comment type="catalytic activity">
    <reaction evidence="1">
        <text>Hydrolysis of terminal (1-&gt;4)-linked alpha-D-glucose residues successively from non-reducing ends of the chains with release of beta-D-glucose.</text>
        <dbReference type="EC" id="3.2.1.3"/>
    </reaction>
</comment>
<dbReference type="VEuPathDB" id="FungiDB:GWK60_G02585"/>
<dbReference type="InterPro" id="IPR011613">
    <property type="entry name" value="GH15-like"/>
</dbReference>
<dbReference type="PANTHER" id="PTHR31616:SF9">
    <property type="entry name" value="GLUCOAMYLASE, INTRACELLULAR SPORULATION-SPECIFIC"/>
    <property type="match status" value="1"/>
</dbReference>
<feature type="domain" description="GH15-like" evidence="10">
    <location>
        <begin position="61"/>
        <end position="503"/>
    </location>
</feature>
<evidence type="ECO:0000256" key="2">
    <source>
        <dbReference type="ARBA" id="ARBA00006188"/>
    </source>
</evidence>